<feature type="chain" id="PRO_5041450553" description="RcnB family protein" evidence="2">
    <location>
        <begin position="28"/>
        <end position="174"/>
    </location>
</feature>
<accession>A0AA43Q5S4</accession>
<evidence type="ECO:0000256" key="1">
    <source>
        <dbReference type="SAM" id="MobiDB-lite"/>
    </source>
</evidence>
<dbReference type="AlphaFoldDB" id="A0AA43Q5S4"/>
<keyword evidence="4" id="KW-1185">Reference proteome</keyword>
<gene>
    <name evidence="3" type="ORF">PSU93_07410</name>
</gene>
<comment type="caution">
    <text evidence="3">The sequence shown here is derived from an EMBL/GenBank/DDBJ whole genome shotgun (WGS) entry which is preliminary data.</text>
</comment>
<evidence type="ECO:0000313" key="4">
    <source>
        <dbReference type="Proteomes" id="UP001160519"/>
    </source>
</evidence>
<evidence type="ECO:0000313" key="3">
    <source>
        <dbReference type="EMBL" id="MDI1230957.1"/>
    </source>
</evidence>
<dbReference type="Gene3D" id="3.10.450.160">
    <property type="entry name" value="inner membrane protein cigr"/>
    <property type="match status" value="1"/>
</dbReference>
<reference evidence="3" key="1">
    <citation type="submission" date="2023-01" db="EMBL/GenBank/DDBJ databases">
        <title>Biogeochemical cycle of methane in antarctic sediments.</title>
        <authorList>
            <person name="Roldan D.M."/>
            <person name="Menes R.J."/>
        </authorList>
    </citation>
    <scope>NUCLEOTIDE SEQUENCE [LARGE SCALE GENOMIC DNA]</scope>
    <source>
        <strain evidence="3">K-2018 MAG008</strain>
    </source>
</reference>
<dbReference type="Proteomes" id="UP001160519">
    <property type="component" value="Unassembled WGS sequence"/>
</dbReference>
<feature type="signal peptide" evidence="2">
    <location>
        <begin position="1"/>
        <end position="27"/>
    </location>
</feature>
<keyword evidence="2" id="KW-0732">Signal</keyword>
<evidence type="ECO:0000256" key="2">
    <source>
        <dbReference type="SAM" id="SignalP"/>
    </source>
</evidence>
<organism evidence="3 4">
    <name type="scientific">Candidatus Methylobacter titanis</name>
    <dbReference type="NCBI Taxonomy" id="3053457"/>
    <lineage>
        <taxon>Bacteria</taxon>
        <taxon>Pseudomonadati</taxon>
        <taxon>Pseudomonadota</taxon>
        <taxon>Gammaproteobacteria</taxon>
        <taxon>Methylococcales</taxon>
        <taxon>Methylococcaceae</taxon>
        <taxon>Methylobacter</taxon>
    </lineage>
</organism>
<evidence type="ECO:0008006" key="5">
    <source>
        <dbReference type="Google" id="ProtNLM"/>
    </source>
</evidence>
<name>A0AA43Q5S4_9GAMM</name>
<feature type="region of interest" description="Disordered" evidence="1">
    <location>
        <begin position="27"/>
        <end position="71"/>
    </location>
</feature>
<feature type="compositionally biased region" description="Basic and acidic residues" evidence="1">
    <location>
        <begin position="29"/>
        <end position="60"/>
    </location>
</feature>
<dbReference type="EMBL" id="JAQSDF010000018">
    <property type="protein sequence ID" value="MDI1230957.1"/>
    <property type="molecule type" value="Genomic_DNA"/>
</dbReference>
<sequence>MQQFTLKTGQTIAFVIAAMLATGSALADKPSRGDHGKADKHQRQESQKHSSDRGHGDRSFSKKGSNGFKDQHYFGDRHRVVIHDYYAGQFRSGRCPPGLAKKHNGCMPPGQAKQWAVGRQLPRNVIYYDLPPTILMQLGPPPPRHRYVRVADDILLITIGTGLVMDAISDLSWR</sequence>
<protein>
    <recommendedName>
        <fullName evidence="5">RcnB family protein</fullName>
    </recommendedName>
</protein>
<proteinExistence type="predicted"/>